<evidence type="ECO:0000313" key="2">
    <source>
        <dbReference type="Proteomes" id="UP000029981"/>
    </source>
</evidence>
<dbReference type="Proteomes" id="UP000029981">
    <property type="component" value="Chromosome 1"/>
</dbReference>
<reference evidence="1 2" key="4">
    <citation type="journal article" date="2011" name="BMC Genomics">
        <title>RNA-Seq improves annotation of protein-coding genes in the cucumber genome.</title>
        <authorList>
            <person name="Li Z."/>
            <person name="Zhang Z."/>
            <person name="Yan P."/>
            <person name="Huang S."/>
            <person name="Fei Z."/>
            <person name="Lin K."/>
        </authorList>
    </citation>
    <scope>NUCLEOTIDE SEQUENCE [LARGE SCALE GENOMIC DNA]</scope>
    <source>
        <strain evidence="2">cv. 9930</strain>
    </source>
</reference>
<accession>A0A0A0LRS3</accession>
<dbReference type="AlphaFoldDB" id="A0A0A0LRS3"/>
<name>A0A0A0LRS3_CUCSA</name>
<keyword evidence="2" id="KW-1185">Reference proteome</keyword>
<reference evidence="1 2" key="1">
    <citation type="journal article" date="2009" name="Nat. Genet.">
        <title>The genome of the cucumber, Cucumis sativus L.</title>
        <authorList>
            <person name="Huang S."/>
            <person name="Li R."/>
            <person name="Zhang Z."/>
            <person name="Li L."/>
            <person name="Gu X."/>
            <person name="Fan W."/>
            <person name="Lucas W.J."/>
            <person name="Wang X."/>
            <person name="Xie B."/>
            <person name="Ni P."/>
            <person name="Ren Y."/>
            <person name="Zhu H."/>
            <person name="Li J."/>
            <person name="Lin K."/>
            <person name="Jin W."/>
            <person name="Fei Z."/>
            <person name="Li G."/>
            <person name="Staub J."/>
            <person name="Kilian A."/>
            <person name="van der Vossen E.A."/>
            <person name="Wu Y."/>
            <person name="Guo J."/>
            <person name="He J."/>
            <person name="Jia Z."/>
            <person name="Ren Y."/>
            <person name="Tian G."/>
            <person name="Lu Y."/>
            <person name="Ruan J."/>
            <person name="Qian W."/>
            <person name="Wang M."/>
            <person name="Huang Q."/>
            <person name="Li B."/>
            <person name="Xuan Z."/>
            <person name="Cao J."/>
            <person name="Asan"/>
            <person name="Wu Z."/>
            <person name="Zhang J."/>
            <person name="Cai Q."/>
            <person name="Bai Y."/>
            <person name="Zhao B."/>
            <person name="Han Y."/>
            <person name="Li Y."/>
            <person name="Li X."/>
            <person name="Wang S."/>
            <person name="Shi Q."/>
            <person name="Liu S."/>
            <person name="Cho W.K."/>
            <person name="Kim J.Y."/>
            <person name="Xu Y."/>
            <person name="Heller-Uszynska K."/>
            <person name="Miao H."/>
            <person name="Cheng Z."/>
            <person name="Zhang S."/>
            <person name="Wu J."/>
            <person name="Yang Y."/>
            <person name="Kang H."/>
            <person name="Li M."/>
            <person name="Liang H."/>
            <person name="Ren X."/>
            <person name="Shi Z."/>
            <person name="Wen M."/>
            <person name="Jian M."/>
            <person name="Yang H."/>
            <person name="Zhang G."/>
            <person name="Yang Z."/>
            <person name="Chen R."/>
            <person name="Liu S."/>
            <person name="Li J."/>
            <person name="Ma L."/>
            <person name="Liu H."/>
            <person name="Zhou Y."/>
            <person name="Zhao J."/>
            <person name="Fang X."/>
            <person name="Li G."/>
            <person name="Fang L."/>
            <person name="Li Y."/>
            <person name="Liu D."/>
            <person name="Zheng H."/>
            <person name="Zhang Y."/>
            <person name="Qin N."/>
            <person name="Li Z."/>
            <person name="Yang G."/>
            <person name="Yang S."/>
            <person name="Bolund L."/>
            <person name="Kristiansen K."/>
            <person name="Zheng H."/>
            <person name="Li S."/>
            <person name="Zhang X."/>
            <person name="Yang H."/>
            <person name="Wang J."/>
            <person name="Sun R."/>
            <person name="Zhang B."/>
            <person name="Jiang S."/>
            <person name="Wang J."/>
            <person name="Du Y."/>
            <person name="Li S."/>
        </authorList>
    </citation>
    <scope>NUCLEOTIDE SEQUENCE [LARGE SCALE GENOMIC DNA]</scope>
    <source>
        <strain evidence="2">cv. 9930</strain>
    </source>
</reference>
<evidence type="ECO:0000313" key="1">
    <source>
        <dbReference type="EMBL" id="KGN64463.1"/>
    </source>
</evidence>
<dbReference type="Gramene" id="KGN64463">
    <property type="protein sequence ID" value="KGN64463"/>
    <property type="gene ID" value="Csa_1G056990"/>
</dbReference>
<gene>
    <name evidence="1" type="ORF">Csa_1G056990</name>
</gene>
<dbReference type="EMBL" id="CM002922">
    <property type="protein sequence ID" value="KGN64463.1"/>
    <property type="molecule type" value="Genomic_DNA"/>
</dbReference>
<protein>
    <submittedName>
        <fullName evidence="1">Uncharacterized protein</fullName>
    </submittedName>
</protein>
<sequence length="84" mass="9317">MQYCLSGTHSSPFLDDVEASSAIVAGNPLILRAYCKLPRSLLQRFALVSGSHSFFLPQRLILVSQREFLCSLALCESVIRCIDL</sequence>
<proteinExistence type="predicted"/>
<reference evidence="1 2" key="2">
    <citation type="journal article" date="2009" name="PLoS ONE">
        <title>An integrated genetic and cytogenetic map of the cucumber genome.</title>
        <authorList>
            <person name="Ren Y."/>
            <person name="Zhang Z."/>
            <person name="Liu J."/>
            <person name="Staub J.E."/>
            <person name="Han Y."/>
            <person name="Cheng Z."/>
            <person name="Li X."/>
            <person name="Lu J."/>
            <person name="Miao H."/>
            <person name="Kang H."/>
            <person name="Xie B."/>
            <person name="Gu X."/>
            <person name="Wang X."/>
            <person name="Du Y."/>
            <person name="Jin W."/>
            <person name="Huang S."/>
        </authorList>
    </citation>
    <scope>NUCLEOTIDE SEQUENCE [LARGE SCALE GENOMIC DNA]</scope>
    <source>
        <strain evidence="2">cv. 9930</strain>
    </source>
</reference>
<reference evidence="1 2" key="3">
    <citation type="journal article" date="2010" name="BMC Genomics">
        <title>Transcriptome sequencing and comparative analysis of cucumber flowers with different sex types.</title>
        <authorList>
            <person name="Guo S."/>
            <person name="Zheng Y."/>
            <person name="Joung J.G."/>
            <person name="Liu S."/>
            <person name="Zhang Z."/>
            <person name="Crasta O.R."/>
            <person name="Sobral B.W."/>
            <person name="Xu Y."/>
            <person name="Huang S."/>
            <person name="Fei Z."/>
        </authorList>
    </citation>
    <scope>NUCLEOTIDE SEQUENCE [LARGE SCALE GENOMIC DNA]</scope>
    <source>
        <strain evidence="2">cv. 9930</strain>
    </source>
</reference>
<organism evidence="1 2">
    <name type="scientific">Cucumis sativus</name>
    <name type="common">Cucumber</name>
    <dbReference type="NCBI Taxonomy" id="3659"/>
    <lineage>
        <taxon>Eukaryota</taxon>
        <taxon>Viridiplantae</taxon>
        <taxon>Streptophyta</taxon>
        <taxon>Embryophyta</taxon>
        <taxon>Tracheophyta</taxon>
        <taxon>Spermatophyta</taxon>
        <taxon>Magnoliopsida</taxon>
        <taxon>eudicotyledons</taxon>
        <taxon>Gunneridae</taxon>
        <taxon>Pentapetalae</taxon>
        <taxon>rosids</taxon>
        <taxon>fabids</taxon>
        <taxon>Cucurbitales</taxon>
        <taxon>Cucurbitaceae</taxon>
        <taxon>Benincaseae</taxon>
        <taxon>Cucumis</taxon>
    </lineage>
</organism>